<dbReference type="AlphaFoldDB" id="A0A4Z1DNV2"/>
<evidence type="ECO:0000313" key="2">
    <source>
        <dbReference type="Proteomes" id="UP000298513"/>
    </source>
</evidence>
<dbReference type="Pfam" id="PF10025">
    <property type="entry name" value="DUF2267"/>
    <property type="match status" value="1"/>
</dbReference>
<proteinExistence type="predicted"/>
<dbReference type="EMBL" id="SRRU01000001">
    <property type="protein sequence ID" value="TGN87076.1"/>
    <property type="molecule type" value="Genomic_DNA"/>
</dbReference>
<gene>
    <name evidence="1" type="ORF">E5082_01240</name>
</gene>
<protein>
    <submittedName>
        <fullName evidence="1">DUF2267 domain-containing protein</fullName>
    </submittedName>
</protein>
<organism evidence="1 2">
    <name type="scientific">Streptomyces griseoluteus</name>
    <dbReference type="NCBI Taxonomy" id="29306"/>
    <lineage>
        <taxon>Bacteria</taxon>
        <taxon>Bacillati</taxon>
        <taxon>Actinomycetota</taxon>
        <taxon>Actinomycetes</taxon>
        <taxon>Kitasatosporales</taxon>
        <taxon>Streptomycetaceae</taxon>
        <taxon>Streptomyces</taxon>
    </lineage>
</organism>
<dbReference type="RefSeq" id="WP_135789434.1">
    <property type="nucleotide sequence ID" value="NZ_BNBQ01000012.1"/>
</dbReference>
<dbReference type="Proteomes" id="UP000298513">
    <property type="component" value="Unassembled WGS sequence"/>
</dbReference>
<accession>A0A4Z1DNV2</accession>
<dbReference type="InterPro" id="IPR038282">
    <property type="entry name" value="DUF2267_sf"/>
</dbReference>
<comment type="caution">
    <text evidence="1">The sequence shown here is derived from an EMBL/GenBank/DDBJ whole genome shotgun (WGS) entry which is preliminary data.</text>
</comment>
<evidence type="ECO:0000313" key="1">
    <source>
        <dbReference type="EMBL" id="TGN87076.1"/>
    </source>
</evidence>
<sequence>MDSDEFIRLVSERAHVPEEQARELTLATMLTLGERITGGEARHLAGVLPAEIAPPLVPPEDVAQKFGVAEFVRRVSERAGVDESVARSGVAAVFRTLREAVPGTEFEDVMSQLPNEFQNL</sequence>
<name>A0A4Z1DNV2_STRGP</name>
<dbReference type="GeneID" id="91533923"/>
<keyword evidence="2" id="KW-1185">Reference proteome</keyword>
<dbReference type="InterPro" id="IPR018727">
    <property type="entry name" value="DUF2267"/>
</dbReference>
<dbReference type="Gene3D" id="1.10.490.110">
    <property type="entry name" value="Uncharacterized conserved protein DUF2267"/>
    <property type="match status" value="1"/>
</dbReference>
<reference evidence="1 2" key="1">
    <citation type="submission" date="2019-04" db="EMBL/GenBank/DDBJ databases">
        <title>Streptomyces sp. nov. Bv016 isolated from bark of Buahinia variegata.</title>
        <authorList>
            <person name="Kanchanasin P."/>
            <person name="Tanasupawat S."/>
            <person name="Yuki M."/>
            <person name="Kudo T."/>
        </authorList>
    </citation>
    <scope>NUCLEOTIDE SEQUENCE [LARGE SCALE GENOMIC DNA]</scope>
    <source>
        <strain evidence="1 2">JCM 4765</strain>
    </source>
</reference>